<accession>A0A6C0AU15</accession>
<dbReference type="EMBL" id="MN740806">
    <property type="protein sequence ID" value="QHS82850.1"/>
    <property type="molecule type" value="Genomic_DNA"/>
</dbReference>
<dbReference type="InterPro" id="IPR006085">
    <property type="entry name" value="XPG_DNA_repair_N"/>
</dbReference>
<dbReference type="SUPFAM" id="SSF88723">
    <property type="entry name" value="PIN domain-like"/>
    <property type="match status" value="1"/>
</dbReference>
<organism evidence="4">
    <name type="scientific">viral metagenome</name>
    <dbReference type="NCBI Taxonomy" id="1070528"/>
    <lineage>
        <taxon>unclassified sequences</taxon>
        <taxon>metagenomes</taxon>
        <taxon>organismal metagenomes</taxon>
    </lineage>
</organism>
<feature type="coiled-coil region" evidence="1">
    <location>
        <begin position="108"/>
        <end position="135"/>
    </location>
</feature>
<dbReference type="GO" id="GO:0004518">
    <property type="term" value="F:nuclease activity"/>
    <property type="evidence" value="ECO:0007669"/>
    <property type="project" value="InterPro"/>
</dbReference>
<keyword evidence="1" id="KW-0175">Coiled coil</keyword>
<dbReference type="InterPro" id="IPR029060">
    <property type="entry name" value="PIN-like_dom_sf"/>
</dbReference>
<dbReference type="AlphaFoldDB" id="A0A6C0AU15"/>
<dbReference type="PRINTS" id="PR00853">
    <property type="entry name" value="XPGRADSUPER"/>
</dbReference>
<dbReference type="Pfam" id="PF00867">
    <property type="entry name" value="XPG_I"/>
    <property type="match status" value="1"/>
</dbReference>
<dbReference type="Pfam" id="PF00752">
    <property type="entry name" value="XPG_N"/>
    <property type="match status" value="1"/>
</dbReference>
<feature type="domain" description="XPG-I" evidence="2">
    <location>
        <begin position="145"/>
        <end position="214"/>
    </location>
</feature>
<proteinExistence type="predicted"/>
<evidence type="ECO:0000313" key="4">
    <source>
        <dbReference type="EMBL" id="QHS82850.1"/>
    </source>
</evidence>
<protein>
    <recommendedName>
        <fullName evidence="5">XPG N-terminal domain-containing protein</fullName>
    </recommendedName>
</protein>
<dbReference type="InterPro" id="IPR006086">
    <property type="entry name" value="XPG-I_dom"/>
</dbReference>
<dbReference type="InterPro" id="IPR006084">
    <property type="entry name" value="XPG/Rad2"/>
</dbReference>
<dbReference type="SMART" id="SM00485">
    <property type="entry name" value="XPGN"/>
    <property type="match status" value="1"/>
</dbReference>
<evidence type="ECO:0008006" key="5">
    <source>
        <dbReference type="Google" id="ProtNLM"/>
    </source>
</evidence>
<sequence length="318" mass="37610">MGIKLLNRFLRDNCKRSSIKKIGLSELKGKTVAIDTSIYLYKFLGENALIEHMYLFISILLNNSIKPIFIFDGKPPPEKRDLLLQRRQNKEEAKMKYLELLEKQDDTSIKSDDEKRDMQKELEQLKLKFIRVKEQDVCNVKELMDAYGVHYIDAKGEADELCAQYVKSGKAWGCFTDDMDMFLYDCPYILRNLSMMNRTVTMYDRNAILRDLDMTNKQFCEIMVLSGTDYNIHSNTSLKETIHWFYEYQNYVKNTHTRPLGFYTWLYRNTKYIEDYLMLLRTLQMFQCSDDAPEDLPDKSQNINAVKKIMSKDGFIFI</sequence>
<reference evidence="4" key="1">
    <citation type="journal article" date="2020" name="Nature">
        <title>Giant virus diversity and host interactions through global metagenomics.</title>
        <authorList>
            <person name="Schulz F."/>
            <person name="Roux S."/>
            <person name="Paez-Espino D."/>
            <person name="Jungbluth S."/>
            <person name="Walsh D.A."/>
            <person name="Denef V.J."/>
            <person name="McMahon K.D."/>
            <person name="Konstantinidis K.T."/>
            <person name="Eloe-Fadrosh E.A."/>
            <person name="Kyrpides N.C."/>
            <person name="Woyke T."/>
        </authorList>
    </citation>
    <scope>NUCLEOTIDE SEQUENCE</scope>
    <source>
        <strain evidence="4">GVMAG-S-1101171-111</strain>
    </source>
</reference>
<evidence type="ECO:0000259" key="2">
    <source>
        <dbReference type="SMART" id="SM00484"/>
    </source>
</evidence>
<dbReference type="PANTHER" id="PTHR11081">
    <property type="entry name" value="FLAP ENDONUCLEASE FAMILY MEMBER"/>
    <property type="match status" value="1"/>
</dbReference>
<evidence type="ECO:0000256" key="1">
    <source>
        <dbReference type="SAM" id="Coils"/>
    </source>
</evidence>
<dbReference type="SMART" id="SM00484">
    <property type="entry name" value="XPGI"/>
    <property type="match status" value="1"/>
</dbReference>
<dbReference type="Gene3D" id="3.40.50.1010">
    <property type="entry name" value="5'-nuclease"/>
    <property type="match status" value="1"/>
</dbReference>
<name>A0A6C0AU15_9ZZZZ</name>
<evidence type="ECO:0000259" key="3">
    <source>
        <dbReference type="SMART" id="SM00485"/>
    </source>
</evidence>
<feature type="domain" description="XPG N-terminal" evidence="3">
    <location>
        <begin position="1"/>
        <end position="93"/>
    </location>
</feature>